<gene>
    <name evidence="1" type="ORF">PTKU64_88780</name>
    <name evidence="2" type="ORF">PTKU64_89540</name>
</gene>
<keyword evidence="3" id="KW-1185">Reference proteome</keyword>
<evidence type="ECO:0000313" key="2">
    <source>
        <dbReference type="EMBL" id="BCZ85279.1"/>
    </source>
</evidence>
<dbReference type="EMBL" id="AP024958">
    <property type="protein sequence ID" value="BCZ85279.1"/>
    <property type="molecule type" value="Genomic_DNA"/>
</dbReference>
<dbReference type="RefSeq" id="WP_229517395.1">
    <property type="nucleotide sequence ID" value="NZ_AP024958.1"/>
</dbReference>
<name>A0ABM7U2J8_9BURK</name>
<dbReference type="EMBL" id="AP024958">
    <property type="protein sequence ID" value="BCZ85203.1"/>
    <property type="molecule type" value="Genomic_DNA"/>
</dbReference>
<evidence type="ECO:0000313" key="1">
    <source>
        <dbReference type="EMBL" id="BCZ85203.1"/>
    </source>
</evidence>
<accession>A0ABM7U2J8</accession>
<dbReference type="Proteomes" id="UP001319874">
    <property type="component" value="Chromosome 4"/>
</dbReference>
<proteinExistence type="predicted"/>
<sequence>MSTKKSDGNPVGLQDILQALPPRSDVNAAREQLRERLATVTADNVEECRALYEWLEQMRLRLRLTKWSSLQAYYGPIPRCVKAVGGKGR</sequence>
<protein>
    <submittedName>
        <fullName evidence="1">Uncharacterized protein</fullName>
    </submittedName>
</protein>
<organism evidence="1 3">
    <name type="scientific">Paraburkholderia terrae</name>
    <dbReference type="NCBI Taxonomy" id="311230"/>
    <lineage>
        <taxon>Bacteria</taxon>
        <taxon>Pseudomonadati</taxon>
        <taxon>Pseudomonadota</taxon>
        <taxon>Betaproteobacteria</taxon>
        <taxon>Burkholderiales</taxon>
        <taxon>Burkholderiaceae</taxon>
        <taxon>Paraburkholderia</taxon>
    </lineage>
</organism>
<reference evidence="1 3" key="1">
    <citation type="journal article" date="2022" name="Front. Microbiol.">
        <title>Identification and characterization of a novel class of self-sufficient cytochrome P450 hydroxylase involved in cyclohexanecarboxylate degradation in Paraburkholderia terrae strain KU-64.</title>
        <authorList>
            <person name="Yamamoto T."/>
            <person name="Hasegawa Y."/>
            <person name="Iwaki H."/>
        </authorList>
    </citation>
    <scope>NUCLEOTIDE SEQUENCE [LARGE SCALE GENOMIC DNA]</scope>
    <source>
        <strain evidence="1 3">KU-64</strain>
    </source>
</reference>
<evidence type="ECO:0000313" key="3">
    <source>
        <dbReference type="Proteomes" id="UP001319874"/>
    </source>
</evidence>